<dbReference type="RefSeq" id="WP_133754116.1">
    <property type="nucleotide sequence ID" value="NZ_CP171129.1"/>
</dbReference>
<dbReference type="Pfam" id="PF10739">
    <property type="entry name" value="DUF2550"/>
    <property type="match status" value="1"/>
</dbReference>
<accession>A0A4V3ENG3</accession>
<evidence type="ECO:0000313" key="2">
    <source>
        <dbReference type="EMBL" id="TDT33638.1"/>
    </source>
</evidence>
<keyword evidence="1" id="KW-0812">Transmembrane</keyword>
<keyword evidence="1" id="KW-1133">Transmembrane helix</keyword>
<reference evidence="2 3" key="1">
    <citation type="submission" date="2019-03" db="EMBL/GenBank/DDBJ databases">
        <title>Genomic Encyclopedia of Archaeal and Bacterial Type Strains, Phase II (KMG-II): from individual species to whole genera.</title>
        <authorList>
            <person name="Goeker M."/>
        </authorList>
    </citation>
    <scope>NUCLEOTIDE SEQUENCE [LARGE SCALE GENOMIC DNA]</scope>
    <source>
        <strain evidence="2 3">DSM 24323</strain>
    </source>
</reference>
<protein>
    <submittedName>
        <fullName evidence="2">Uncharacterized protein DUF2550</fullName>
    </submittedName>
</protein>
<dbReference type="Proteomes" id="UP000295371">
    <property type="component" value="Unassembled WGS sequence"/>
</dbReference>
<comment type="caution">
    <text evidence="2">The sequence shown here is derived from an EMBL/GenBank/DDBJ whole genome shotgun (WGS) entry which is preliminary data.</text>
</comment>
<feature type="transmembrane region" description="Helical" evidence="1">
    <location>
        <begin position="6"/>
        <end position="24"/>
    </location>
</feature>
<keyword evidence="3" id="KW-1185">Reference proteome</keyword>
<proteinExistence type="predicted"/>
<sequence length="146" mass="15820">MSWAGLVVLLIVLMVATPVVVLVLRRRWLSRDGGLFECSVRIGPGRSGWALGVARYSGEDLECFRVFSFSFCPRVRVHRGRAAIVAVRDAEPEEQSVLFAGQRVLQIVGADSPDSGPVELAMEPGSLTGLMSWLEAAPPGLADREV</sequence>
<dbReference type="EMBL" id="SOAW01000001">
    <property type="protein sequence ID" value="TDT33638.1"/>
    <property type="molecule type" value="Genomic_DNA"/>
</dbReference>
<evidence type="ECO:0000313" key="3">
    <source>
        <dbReference type="Proteomes" id="UP000295371"/>
    </source>
</evidence>
<dbReference type="OrthoDB" id="4793422at2"/>
<evidence type="ECO:0000256" key="1">
    <source>
        <dbReference type="SAM" id="Phobius"/>
    </source>
</evidence>
<gene>
    <name evidence="2" type="ORF">CLV29_1262</name>
</gene>
<organism evidence="2 3">
    <name type="scientific">Naumannella halotolerans</name>
    <dbReference type="NCBI Taxonomy" id="993414"/>
    <lineage>
        <taxon>Bacteria</taxon>
        <taxon>Bacillati</taxon>
        <taxon>Actinomycetota</taxon>
        <taxon>Actinomycetes</taxon>
        <taxon>Propionibacteriales</taxon>
        <taxon>Propionibacteriaceae</taxon>
        <taxon>Naumannella</taxon>
    </lineage>
</organism>
<keyword evidence="1" id="KW-0472">Membrane</keyword>
<name>A0A4V3ENG3_9ACTN</name>
<dbReference type="AlphaFoldDB" id="A0A4V3ENG3"/>
<dbReference type="InterPro" id="IPR019675">
    <property type="entry name" value="DUF2550"/>
</dbReference>